<dbReference type="SUPFAM" id="SSF56112">
    <property type="entry name" value="Protein kinase-like (PK-like)"/>
    <property type="match status" value="1"/>
</dbReference>
<dbReference type="InterPro" id="IPR051678">
    <property type="entry name" value="AGP_Transferase"/>
</dbReference>
<dbReference type="OrthoDB" id="8300194at2759"/>
<keyword evidence="2" id="KW-0418">Kinase</keyword>
<dbReference type="Proteomes" id="UP000077266">
    <property type="component" value="Unassembled WGS sequence"/>
</dbReference>
<dbReference type="EMBL" id="KV426287">
    <property type="protein sequence ID" value="KZV83123.1"/>
    <property type="molecule type" value="Genomic_DNA"/>
</dbReference>
<gene>
    <name evidence="2" type="ORF">EXIGLDRAFT_325126</name>
</gene>
<dbReference type="Pfam" id="PF01636">
    <property type="entry name" value="APH"/>
    <property type="match status" value="1"/>
</dbReference>
<accession>A0A165CU42</accession>
<proteinExistence type="predicted"/>
<feature type="domain" description="Aminoglycoside phosphotransferase" evidence="1">
    <location>
        <begin position="46"/>
        <end position="227"/>
    </location>
</feature>
<evidence type="ECO:0000313" key="3">
    <source>
        <dbReference type="Proteomes" id="UP000077266"/>
    </source>
</evidence>
<dbReference type="InterPro" id="IPR002575">
    <property type="entry name" value="Aminoglycoside_PTrfase"/>
</dbReference>
<dbReference type="STRING" id="1314781.A0A165CU42"/>
<dbReference type="AlphaFoldDB" id="A0A165CU42"/>
<dbReference type="PANTHER" id="PTHR21310:SF15">
    <property type="entry name" value="AMINOGLYCOSIDE PHOSPHOTRANSFERASE DOMAIN-CONTAINING PROTEIN"/>
    <property type="match status" value="1"/>
</dbReference>
<dbReference type="GO" id="GO:0016301">
    <property type="term" value="F:kinase activity"/>
    <property type="evidence" value="ECO:0007669"/>
    <property type="project" value="UniProtKB-KW"/>
</dbReference>
<keyword evidence="3" id="KW-1185">Reference proteome</keyword>
<dbReference type="CDD" id="cd05120">
    <property type="entry name" value="APH_ChoK_like"/>
    <property type="match status" value="1"/>
</dbReference>
<dbReference type="Gene3D" id="3.90.1200.10">
    <property type="match status" value="1"/>
</dbReference>
<organism evidence="2 3">
    <name type="scientific">Exidia glandulosa HHB12029</name>
    <dbReference type="NCBI Taxonomy" id="1314781"/>
    <lineage>
        <taxon>Eukaryota</taxon>
        <taxon>Fungi</taxon>
        <taxon>Dikarya</taxon>
        <taxon>Basidiomycota</taxon>
        <taxon>Agaricomycotina</taxon>
        <taxon>Agaricomycetes</taxon>
        <taxon>Auriculariales</taxon>
        <taxon>Exidiaceae</taxon>
        <taxon>Exidia</taxon>
    </lineage>
</organism>
<dbReference type="InParanoid" id="A0A165CU42"/>
<evidence type="ECO:0000313" key="2">
    <source>
        <dbReference type="EMBL" id="KZV83123.1"/>
    </source>
</evidence>
<protein>
    <submittedName>
        <fullName evidence="2">Kinase-like protein</fullName>
    </submittedName>
</protein>
<keyword evidence="2" id="KW-0808">Transferase</keyword>
<dbReference type="InterPro" id="IPR011009">
    <property type="entry name" value="Kinase-like_dom_sf"/>
</dbReference>
<name>A0A165CU42_EXIGL</name>
<evidence type="ECO:0000259" key="1">
    <source>
        <dbReference type="Pfam" id="PF01636"/>
    </source>
</evidence>
<dbReference type="PANTHER" id="PTHR21310">
    <property type="entry name" value="AMINOGLYCOSIDE PHOSPHOTRANSFERASE-RELATED-RELATED"/>
    <property type="match status" value="1"/>
</dbReference>
<reference evidence="2 3" key="1">
    <citation type="journal article" date="2016" name="Mol. Biol. Evol.">
        <title>Comparative Genomics of Early-Diverging Mushroom-Forming Fungi Provides Insights into the Origins of Lignocellulose Decay Capabilities.</title>
        <authorList>
            <person name="Nagy L.G."/>
            <person name="Riley R."/>
            <person name="Tritt A."/>
            <person name="Adam C."/>
            <person name="Daum C."/>
            <person name="Floudas D."/>
            <person name="Sun H."/>
            <person name="Yadav J.S."/>
            <person name="Pangilinan J."/>
            <person name="Larsson K.H."/>
            <person name="Matsuura K."/>
            <person name="Barry K."/>
            <person name="Labutti K."/>
            <person name="Kuo R."/>
            <person name="Ohm R.A."/>
            <person name="Bhattacharya S.S."/>
            <person name="Shirouzu T."/>
            <person name="Yoshinaga Y."/>
            <person name="Martin F.M."/>
            <person name="Grigoriev I.V."/>
            <person name="Hibbett D.S."/>
        </authorList>
    </citation>
    <scope>NUCLEOTIDE SEQUENCE [LARGE SCALE GENOMIC DNA]</scope>
    <source>
        <strain evidence="2 3">HHB12029</strain>
    </source>
</reference>
<sequence length="261" mass="30477">MGENRLTGLRERLWDFGLRWALLSRPIGYKVHRIDRRRVLKWIDTPTEASSMAFVARNTTIPIPRVYEIVRHEGRYALIMEYIDASERAWGKLTADAKASVAKQLGEYISQLRDLIPPHPGIVECIDGCACRDPKLNMPLEVGTVEYFHESLGHDLVRDSTHADWAPYRPKFEQIRGRKYKTMFCHADLSWHNILIRDGRIVAILDWESAGWYPEYWEYTRLSLCWVMDPKFWELLQPHLTVYPDELAADLALSDAITGYW</sequence>